<accession>A0ABN0UFT9</accession>
<dbReference type="EMBL" id="BAAABU010000017">
    <property type="protein sequence ID" value="GAA0249159.1"/>
    <property type="molecule type" value="Genomic_DNA"/>
</dbReference>
<dbReference type="Pfam" id="PF01551">
    <property type="entry name" value="Peptidase_M23"/>
    <property type="match status" value="1"/>
</dbReference>
<dbReference type="Proteomes" id="UP001500416">
    <property type="component" value="Unassembled WGS sequence"/>
</dbReference>
<dbReference type="RefSeq" id="WP_343936961.1">
    <property type="nucleotide sequence ID" value="NZ_BAAABU010000017.1"/>
</dbReference>
<feature type="signal peptide" evidence="1">
    <location>
        <begin position="1"/>
        <end position="28"/>
    </location>
</feature>
<evidence type="ECO:0000259" key="2">
    <source>
        <dbReference type="Pfam" id="PF01551"/>
    </source>
</evidence>
<dbReference type="InterPro" id="IPR016047">
    <property type="entry name" value="M23ase_b-sheet_dom"/>
</dbReference>
<proteinExistence type="predicted"/>
<comment type="caution">
    <text evidence="3">The sequence shown here is derived from an EMBL/GenBank/DDBJ whole genome shotgun (WGS) entry which is preliminary data.</text>
</comment>
<protein>
    <recommendedName>
        <fullName evidence="2">M23ase beta-sheet core domain-containing protein</fullName>
    </recommendedName>
</protein>
<gene>
    <name evidence="3" type="ORF">GCM10010492_56430</name>
</gene>
<dbReference type="CDD" id="cd12797">
    <property type="entry name" value="M23_peptidase"/>
    <property type="match status" value="1"/>
</dbReference>
<reference evidence="3 4" key="1">
    <citation type="journal article" date="2019" name="Int. J. Syst. Evol. Microbiol.">
        <title>The Global Catalogue of Microorganisms (GCM) 10K type strain sequencing project: providing services to taxonomists for standard genome sequencing and annotation.</title>
        <authorList>
            <consortium name="The Broad Institute Genomics Platform"/>
            <consortium name="The Broad Institute Genome Sequencing Center for Infectious Disease"/>
            <person name="Wu L."/>
            <person name="Ma J."/>
        </authorList>
    </citation>
    <scope>NUCLEOTIDE SEQUENCE [LARGE SCALE GENOMIC DNA]</scope>
    <source>
        <strain evidence="3 4">JCM 3380</strain>
    </source>
</reference>
<feature type="chain" id="PRO_5046217988" description="M23ase beta-sheet core domain-containing protein" evidence="1">
    <location>
        <begin position="29"/>
        <end position="201"/>
    </location>
</feature>
<keyword evidence="1" id="KW-0732">Signal</keyword>
<name>A0ABN0UFT9_9PSEU</name>
<dbReference type="PANTHER" id="PTHR21666:SF270">
    <property type="entry name" value="MUREIN HYDROLASE ACTIVATOR ENVC"/>
    <property type="match status" value="1"/>
</dbReference>
<evidence type="ECO:0000256" key="1">
    <source>
        <dbReference type="SAM" id="SignalP"/>
    </source>
</evidence>
<keyword evidence="4" id="KW-1185">Reference proteome</keyword>
<evidence type="ECO:0000313" key="4">
    <source>
        <dbReference type="Proteomes" id="UP001500416"/>
    </source>
</evidence>
<feature type="domain" description="M23ase beta-sheet core" evidence="2">
    <location>
        <begin position="95"/>
        <end position="182"/>
    </location>
</feature>
<evidence type="ECO:0000313" key="3">
    <source>
        <dbReference type="EMBL" id="GAA0249159.1"/>
    </source>
</evidence>
<dbReference type="Gene3D" id="2.70.70.10">
    <property type="entry name" value="Glucose Permease (Domain IIA)"/>
    <property type="match status" value="1"/>
</dbReference>
<dbReference type="InterPro" id="IPR011055">
    <property type="entry name" value="Dup_hybrid_motif"/>
</dbReference>
<dbReference type="InterPro" id="IPR050570">
    <property type="entry name" value="Cell_wall_metabolism_enzyme"/>
</dbReference>
<dbReference type="SUPFAM" id="SSF51261">
    <property type="entry name" value="Duplicated hybrid motif"/>
    <property type="match status" value="1"/>
</dbReference>
<dbReference type="PANTHER" id="PTHR21666">
    <property type="entry name" value="PEPTIDASE-RELATED"/>
    <property type="match status" value="1"/>
</dbReference>
<sequence length="201" mass="21355">MKTFFRKLAVTTAAVVGAGVMLAAPAWAGEPVAAGDDFGLGETVLEETTLTDAELAAAPKFQAPFKCGQKWKGTTYNGHWPNTHSRDFWRVGGKTKGQPVLAAASGKVIEAKYGSRQGWGVSMDMGGGYKTYYFHMTGKPKVKNGQKVKQGQLLGYVGDTGQAKGNAHLHYTVTKGGKGVKPYFNGKAHNPGDVVESKNAC</sequence>
<organism evidence="3 4">
    <name type="scientific">Saccharothrix mutabilis subsp. mutabilis</name>
    <dbReference type="NCBI Taxonomy" id="66855"/>
    <lineage>
        <taxon>Bacteria</taxon>
        <taxon>Bacillati</taxon>
        <taxon>Actinomycetota</taxon>
        <taxon>Actinomycetes</taxon>
        <taxon>Pseudonocardiales</taxon>
        <taxon>Pseudonocardiaceae</taxon>
        <taxon>Saccharothrix</taxon>
    </lineage>
</organism>